<gene>
    <name evidence="1" type="ORF">RFULGI_LOCUS16933</name>
</gene>
<feature type="non-terminal residue" evidence="1">
    <location>
        <position position="1"/>
    </location>
</feature>
<keyword evidence="2" id="KW-1185">Reference proteome</keyword>
<comment type="caution">
    <text evidence="1">The sequence shown here is derived from an EMBL/GenBank/DDBJ whole genome shotgun (WGS) entry which is preliminary data.</text>
</comment>
<organism evidence="1 2">
    <name type="scientific">Racocetra fulgida</name>
    <dbReference type="NCBI Taxonomy" id="60492"/>
    <lineage>
        <taxon>Eukaryota</taxon>
        <taxon>Fungi</taxon>
        <taxon>Fungi incertae sedis</taxon>
        <taxon>Mucoromycota</taxon>
        <taxon>Glomeromycotina</taxon>
        <taxon>Glomeromycetes</taxon>
        <taxon>Diversisporales</taxon>
        <taxon>Gigasporaceae</taxon>
        <taxon>Racocetra</taxon>
    </lineage>
</organism>
<evidence type="ECO:0000313" key="1">
    <source>
        <dbReference type="EMBL" id="CAG8792988.1"/>
    </source>
</evidence>
<name>A0A9N9JQW8_9GLOM</name>
<feature type="non-terminal residue" evidence="1">
    <location>
        <position position="60"/>
    </location>
</feature>
<proteinExistence type="predicted"/>
<dbReference type="AlphaFoldDB" id="A0A9N9JQW8"/>
<sequence>QKDFSPRNPSAVLQIAYIHNCAKLCNLHIDNGNIVNMQCSDGFVPFGGHLEIPNGKKRNL</sequence>
<dbReference type="EMBL" id="CAJVPZ010063172">
    <property type="protein sequence ID" value="CAG8792988.1"/>
    <property type="molecule type" value="Genomic_DNA"/>
</dbReference>
<accession>A0A9N9JQW8</accession>
<dbReference type="Proteomes" id="UP000789396">
    <property type="component" value="Unassembled WGS sequence"/>
</dbReference>
<reference evidence="1" key="1">
    <citation type="submission" date="2021-06" db="EMBL/GenBank/DDBJ databases">
        <authorList>
            <person name="Kallberg Y."/>
            <person name="Tangrot J."/>
            <person name="Rosling A."/>
        </authorList>
    </citation>
    <scope>NUCLEOTIDE SEQUENCE</scope>
    <source>
        <strain evidence="1">IN212</strain>
    </source>
</reference>
<evidence type="ECO:0000313" key="2">
    <source>
        <dbReference type="Proteomes" id="UP000789396"/>
    </source>
</evidence>
<protein>
    <submittedName>
        <fullName evidence="1">17417_t:CDS:1</fullName>
    </submittedName>
</protein>